<evidence type="ECO:0000313" key="6">
    <source>
        <dbReference type="EMBL" id="ANF58894.1"/>
    </source>
</evidence>
<keyword evidence="3 5" id="KW-1133">Transmembrane helix</keyword>
<dbReference type="Pfam" id="PF07869">
    <property type="entry name" value="DUF1656"/>
    <property type="match status" value="1"/>
</dbReference>
<gene>
    <name evidence="6" type="ORF">A5892_16635</name>
</gene>
<evidence type="ECO:0000256" key="3">
    <source>
        <dbReference type="ARBA" id="ARBA00022989"/>
    </source>
</evidence>
<keyword evidence="1" id="KW-1003">Cell membrane</keyword>
<reference evidence="6 7" key="1">
    <citation type="submission" date="2016-04" db="EMBL/GenBank/DDBJ databases">
        <title>Complete Genome Sequence of Halotalea alkalilenta IHB B 13600.</title>
        <authorList>
            <person name="Swarnkar M.K."/>
            <person name="Sharma A."/>
            <person name="Kaushal K."/>
            <person name="Soni R."/>
            <person name="Rana S."/>
            <person name="Singh A.K."/>
            <person name="Gulati A."/>
        </authorList>
    </citation>
    <scope>NUCLEOTIDE SEQUENCE [LARGE SCALE GENOMIC DNA]</scope>
    <source>
        <strain evidence="6 7">IHB B 13600</strain>
    </source>
</reference>
<feature type="transmembrane region" description="Helical" evidence="5">
    <location>
        <begin position="12"/>
        <end position="34"/>
    </location>
</feature>
<evidence type="ECO:0000256" key="5">
    <source>
        <dbReference type="SAM" id="Phobius"/>
    </source>
</evidence>
<sequence length="70" mass="8068">MYLRELSWGGVFFSPMLFYTFISLVLAAVIRALVHKSPFGRLIWQEAWFDVALFVCLLAGVTYVAGTYQW</sequence>
<protein>
    <submittedName>
        <fullName evidence="6">Uncharacterized protein</fullName>
    </submittedName>
</protein>
<dbReference type="AlphaFoldDB" id="A0A172YI30"/>
<evidence type="ECO:0000313" key="7">
    <source>
        <dbReference type="Proteomes" id="UP000077875"/>
    </source>
</evidence>
<feature type="transmembrane region" description="Helical" evidence="5">
    <location>
        <begin position="46"/>
        <end position="66"/>
    </location>
</feature>
<keyword evidence="4 5" id="KW-0472">Membrane</keyword>
<proteinExistence type="predicted"/>
<name>A0A172YI30_9GAMM</name>
<keyword evidence="7" id="KW-1185">Reference proteome</keyword>
<dbReference type="KEGG" id="haa:A5892_16635"/>
<dbReference type="RefSeq" id="WP_064123748.1">
    <property type="nucleotide sequence ID" value="NZ_CP015243.1"/>
</dbReference>
<dbReference type="STRING" id="376489.A5892_16635"/>
<dbReference type="Proteomes" id="UP000077875">
    <property type="component" value="Chromosome"/>
</dbReference>
<evidence type="ECO:0000256" key="2">
    <source>
        <dbReference type="ARBA" id="ARBA00022692"/>
    </source>
</evidence>
<dbReference type="InterPro" id="IPR012451">
    <property type="entry name" value="DUF1656"/>
</dbReference>
<evidence type="ECO:0000256" key="4">
    <source>
        <dbReference type="ARBA" id="ARBA00023136"/>
    </source>
</evidence>
<keyword evidence="2 5" id="KW-0812">Transmembrane</keyword>
<dbReference type="EMBL" id="CP015243">
    <property type="protein sequence ID" value="ANF58894.1"/>
    <property type="molecule type" value="Genomic_DNA"/>
</dbReference>
<organism evidence="6 7">
    <name type="scientific">Halotalea alkalilenta</name>
    <dbReference type="NCBI Taxonomy" id="376489"/>
    <lineage>
        <taxon>Bacteria</taxon>
        <taxon>Pseudomonadati</taxon>
        <taxon>Pseudomonadota</taxon>
        <taxon>Gammaproteobacteria</taxon>
        <taxon>Oceanospirillales</taxon>
        <taxon>Halomonadaceae</taxon>
        <taxon>Halotalea</taxon>
    </lineage>
</organism>
<evidence type="ECO:0000256" key="1">
    <source>
        <dbReference type="ARBA" id="ARBA00022475"/>
    </source>
</evidence>
<accession>A0A172YI30</accession>